<evidence type="ECO:0000313" key="1">
    <source>
        <dbReference type="EMBL" id="OUN03386.1"/>
    </source>
</evidence>
<gene>
    <name evidence="1" type="ORF">B5G41_06760</name>
</gene>
<comment type="caution">
    <text evidence="1">The sequence shown here is derived from an EMBL/GenBank/DDBJ whole genome shotgun (WGS) entry which is preliminary data.</text>
</comment>
<dbReference type="InterPro" id="IPR008928">
    <property type="entry name" value="6-hairpin_glycosidase_sf"/>
</dbReference>
<accession>A0A1Y3QUW5</accession>
<evidence type="ECO:0008006" key="3">
    <source>
        <dbReference type="Google" id="ProtNLM"/>
    </source>
</evidence>
<dbReference type="OrthoDB" id="127395at2"/>
<reference evidence="2" key="1">
    <citation type="submission" date="2017-04" db="EMBL/GenBank/DDBJ databases">
        <title>Function of individual gut microbiota members based on whole genome sequencing of pure cultures obtained from chicken caecum.</title>
        <authorList>
            <person name="Medvecky M."/>
            <person name="Cejkova D."/>
            <person name="Polansky O."/>
            <person name="Karasova D."/>
            <person name="Kubasova T."/>
            <person name="Cizek A."/>
            <person name="Rychlik I."/>
        </authorList>
    </citation>
    <scope>NUCLEOTIDE SEQUENCE [LARGE SCALE GENOMIC DNA]</scope>
    <source>
        <strain evidence="2">An90</strain>
    </source>
</reference>
<dbReference type="AlphaFoldDB" id="A0A1Y3QUW5"/>
<dbReference type="Gene3D" id="1.50.10.10">
    <property type="match status" value="1"/>
</dbReference>
<dbReference type="Proteomes" id="UP000195772">
    <property type="component" value="Unassembled WGS sequence"/>
</dbReference>
<dbReference type="GO" id="GO:0005975">
    <property type="term" value="P:carbohydrate metabolic process"/>
    <property type="evidence" value="ECO:0007669"/>
    <property type="project" value="InterPro"/>
</dbReference>
<organism evidence="1 2">
    <name type="scientific">Alistipes onderdonkii</name>
    <dbReference type="NCBI Taxonomy" id="328813"/>
    <lineage>
        <taxon>Bacteria</taxon>
        <taxon>Pseudomonadati</taxon>
        <taxon>Bacteroidota</taxon>
        <taxon>Bacteroidia</taxon>
        <taxon>Bacteroidales</taxon>
        <taxon>Rikenellaceae</taxon>
        <taxon>Alistipes</taxon>
    </lineage>
</organism>
<dbReference type="EMBL" id="NFHB01000004">
    <property type="protein sequence ID" value="OUN03386.1"/>
    <property type="molecule type" value="Genomic_DNA"/>
</dbReference>
<sequence>MEYESQTRTDMNAEIPAGYLSRPARAAALVLCAALLPLSHPAYAARKIDRKAVVTRHNPEIREGNLRGPMQVGNGEFAFGFDISGMQTFSDNANTMSNWGWYRFPLPQGQRPEDFRGAEWEAQGRMVRYDIPNPEQGALRDWMVRNPQRINLGRIGLVLIKDDGSRAGIGDLTDPVQRLDLWTGTATSRYSIDGREVVVTTVGHPEKDAVAVRIESEKVADGTVGISLRFPFPSNTEFGSAADWDSPGRHLTELSPGTHMASFHRQLDDTNYDVHVQWDAGAVLRRTQEHCYELIPATDAREISFVVCFDKIVGNAAVPTFAQTRSASARHWREFWEGGGAIDLSGSSDPRWRELERRVVLSQYVMAVNEAGSLPPQESGLVNNGWYGKYHHEMIWWHCTHYALWGRWKMASGMMEVFADNLATYRRKAAMQGYDGARWPKTIGDHAWWEWPLETTALLIWQQPHPIFYAELEYRQHPTRETLEKWRDVVFETADFMASYAHYDAAADRYVLGYPLQVVGENADPRTTINPTFELSYWLTGLRIAGLWRERLGLPAKAEYGRVCDKLSPLPVQQGVYVSWENIDGMWTRYNWEHPALIGAYGMLPGDGVDIPTMERTLMKVHREWKLHETWGWDFPMLAMCAARLGKPEMAVDYLLDYPAFDFDACGLVGGGRAPFPYFPGNGGLLYAVAMMAAGWDGAPSGNAPGFPSKGWVVKHEGLHKAL</sequence>
<proteinExistence type="predicted"/>
<dbReference type="InterPro" id="IPR012341">
    <property type="entry name" value="6hp_glycosidase-like_sf"/>
</dbReference>
<name>A0A1Y3QUW5_9BACT</name>
<protein>
    <recommendedName>
        <fullName evidence="3">Glycoside hydrolase family 65</fullName>
    </recommendedName>
</protein>
<dbReference type="eggNOG" id="COG1554">
    <property type="taxonomic scope" value="Bacteria"/>
</dbReference>
<evidence type="ECO:0000313" key="2">
    <source>
        <dbReference type="Proteomes" id="UP000195772"/>
    </source>
</evidence>
<dbReference type="SUPFAM" id="SSF48208">
    <property type="entry name" value="Six-hairpin glycosidases"/>
    <property type="match status" value="1"/>
</dbReference>